<dbReference type="PROSITE" id="PS50878">
    <property type="entry name" value="RT_POL"/>
    <property type="match status" value="1"/>
</dbReference>
<dbReference type="EC" id="2.7.7.49" evidence="2"/>
<proteinExistence type="predicted"/>
<reference evidence="2" key="2">
    <citation type="submission" date="2020-06" db="EMBL/GenBank/DDBJ databases">
        <title>Helianthus annuus Genome sequencing and assembly Release 2.</title>
        <authorList>
            <person name="Gouzy J."/>
            <person name="Langlade N."/>
            <person name="Munos S."/>
        </authorList>
    </citation>
    <scope>NUCLEOTIDE SEQUENCE</scope>
    <source>
        <tissue evidence="2">Leaves</tissue>
    </source>
</reference>
<dbReference type="AlphaFoldDB" id="A0A9K3IH42"/>
<accession>A0A9K3IH42</accession>
<dbReference type="Pfam" id="PF13966">
    <property type="entry name" value="zf-RVT"/>
    <property type="match status" value="1"/>
</dbReference>
<dbReference type="Proteomes" id="UP000215914">
    <property type="component" value="Unassembled WGS sequence"/>
</dbReference>
<dbReference type="EMBL" id="MNCJ02000323">
    <property type="protein sequence ID" value="KAF5796450.1"/>
    <property type="molecule type" value="Genomic_DNA"/>
</dbReference>
<dbReference type="CDD" id="cd01650">
    <property type="entry name" value="RT_nLTR_like"/>
    <property type="match status" value="1"/>
</dbReference>
<dbReference type="InterPro" id="IPR026960">
    <property type="entry name" value="RVT-Znf"/>
</dbReference>
<dbReference type="InterPro" id="IPR043502">
    <property type="entry name" value="DNA/RNA_pol_sf"/>
</dbReference>
<organism evidence="2 3">
    <name type="scientific">Helianthus annuus</name>
    <name type="common">Common sunflower</name>
    <dbReference type="NCBI Taxonomy" id="4232"/>
    <lineage>
        <taxon>Eukaryota</taxon>
        <taxon>Viridiplantae</taxon>
        <taxon>Streptophyta</taxon>
        <taxon>Embryophyta</taxon>
        <taxon>Tracheophyta</taxon>
        <taxon>Spermatophyta</taxon>
        <taxon>Magnoliopsida</taxon>
        <taxon>eudicotyledons</taxon>
        <taxon>Gunneridae</taxon>
        <taxon>Pentapetalae</taxon>
        <taxon>asterids</taxon>
        <taxon>campanulids</taxon>
        <taxon>Asterales</taxon>
        <taxon>Asteraceae</taxon>
        <taxon>Asteroideae</taxon>
        <taxon>Heliantheae alliance</taxon>
        <taxon>Heliantheae</taxon>
        <taxon>Helianthus</taxon>
    </lineage>
</organism>
<dbReference type="Pfam" id="PF03372">
    <property type="entry name" value="Exo_endo_phos"/>
    <property type="match status" value="1"/>
</dbReference>
<name>A0A9K3IH42_HELAN</name>
<gene>
    <name evidence="2" type="ORF">HanXRQr2_Chr08g0351611</name>
</gene>
<keyword evidence="2" id="KW-0808">Transferase</keyword>
<sequence>MNCLSINLRGVRNCRKTDWIRGLKLSYGVHFIAIQETKLQDAESFKFSQFWGRAEYKLAVENSQGRSGGLACIWCPAVFRSVDVIHNRYFIVVSGFLVQTGCKVNYMNIYAPNDPLSRRGLWAEILEVKNSLEGMWVLMGDFNEVRDAGERLNSDFIEANADAFNHFILSAGLVEYNMGGGNFTYISDNGEKLSKLDRFLVCVGFREKWPNATVLALDRVASDHRPIVLCTAQSDFGHIPFRFFNSWFELPGFLDFVLQRCRVFTFSGPEDLAMAIKLRWLKNKIKEWLKVDKENKEGMYDSKKRRLAIIENQAEERMLVEEELDERAECRNFMAEFERLKQLDLRQKSRSKWAIDGDENSAFFHNIINSNISTNRLNGLMVDGVWITDPLVIKESLFGFFRQQFSEPMDARPELVCPNLATISDSDAMMLESPFTVDEIKTAVWDCDGDRAPGPDGFNFKFIKRCWDVFRDDLVKLFGKFYEEGSLNSCCTSSFIALIPKVKDPTSPKDFRPISLIGVINKVISKVLVNRLKGVVGGLISEQQSAFLAGRNIMDGPLILNEVLSWLKKAKRSAMYFKADLNKAYDSVNWAFLDSIMSQMKFPNRWRAWIMATLRTARASVLVNGSPTREFECTRGLRQGDPLSPFLFVIVMEALTGIMKKATSAGLFNGIKVTNEGPYLSHLIYADDVVFIGEWSIVNVNNLRRILRCFYLASGLKVNLDKCSIYGVGVNEGEVEAMAQVLKCRKGTFPFKHLGLLVGANMNLARNWKPVIDTFKNRLSLWKAKTLSYGGRITLIKSVLNALPTYYLSLFKAPVKVIDALDRIRRVFFWGGSEEKARMNWVAWDRTIAPIEYGGLGFGSLKDSNLAMLAKWWWRFRSEKTGLWRRVVWAIHHNARVWKSIPEKISVAGPWKNIYNIWRPLLEANIDIKNAFSVVVGNGNNTEFWLDSWIDPEPLYIKYPALFKEEQVKNCLVSDRWSITGGYPVWIWAWSRPVLGPDAAVQFQQLTALLRNVTLSAAADYWKWRYEDAGVFSVAGIKKLLSSAGRGSPGDAFEWNNWVPKKVSIVAWRAEMERLPTKCALARRNVPVQDQMCVFCGEYGESSDHVFVSCHFAQMVWLNLAGWFKLQPVITFGIKDLLILHDLSSGLRKKKAIHAVVLVAFWCIWKLRNEIVFRQAAPNLIRTLDEIKSVAYLWIKNRAKAPTLTWEDWSRFNLGRL</sequence>
<dbReference type="Pfam" id="PF00078">
    <property type="entry name" value="RVT_1"/>
    <property type="match status" value="1"/>
</dbReference>
<comment type="caution">
    <text evidence="2">The sequence shown here is derived from an EMBL/GenBank/DDBJ whole genome shotgun (WGS) entry which is preliminary data.</text>
</comment>
<keyword evidence="2" id="KW-0695">RNA-directed DNA polymerase</keyword>
<dbReference type="InterPro" id="IPR000477">
    <property type="entry name" value="RT_dom"/>
</dbReference>
<evidence type="ECO:0000259" key="1">
    <source>
        <dbReference type="PROSITE" id="PS50878"/>
    </source>
</evidence>
<dbReference type="SUPFAM" id="SSF56219">
    <property type="entry name" value="DNase I-like"/>
    <property type="match status" value="1"/>
</dbReference>
<feature type="domain" description="Reverse transcriptase" evidence="1">
    <location>
        <begin position="480"/>
        <end position="758"/>
    </location>
</feature>
<dbReference type="Gramene" id="mRNA:HanXRQr2_Chr08g0351611">
    <property type="protein sequence ID" value="CDS:HanXRQr2_Chr08g0351611.1"/>
    <property type="gene ID" value="HanXRQr2_Chr08g0351611"/>
</dbReference>
<dbReference type="InterPro" id="IPR036691">
    <property type="entry name" value="Endo/exonu/phosph_ase_sf"/>
</dbReference>
<keyword evidence="2" id="KW-0548">Nucleotidyltransferase</keyword>
<dbReference type="Gene3D" id="3.60.10.10">
    <property type="entry name" value="Endonuclease/exonuclease/phosphatase"/>
    <property type="match status" value="1"/>
</dbReference>
<reference evidence="2" key="1">
    <citation type="journal article" date="2017" name="Nature">
        <title>The sunflower genome provides insights into oil metabolism, flowering and Asterid evolution.</title>
        <authorList>
            <person name="Badouin H."/>
            <person name="Gouzy J."/>
            <person name="Grassa C.J."/>
            <person name="Murat F."/>
            <person name="Staton S.E."/>
            <person name="Cottret L."/>
            <person name="Lelandais-Briere C."/>
            <person name="Owens G.L."/>
            <person name="Carrere S."/>
            <person name="Mayjonade B."/>
            <person name="Legrand L."/>
            <person name="Gill N."/>
            <person name="Kane N.C."/>
            <person name="Bowers J.E."/>
            <person name="Hubner S."/>
            <person name="Bellec A."/>
            <person name="Berard A."/>
            <person name="Berges H."/>
            <person name="Blanchet N."/>
            <person name="Boniface M.C."/>
            <person name="Brunel D."/>
            <person name="Catrice O."/>
            <person name="Chaidir N."/>
            <person name="Claudel C."/>
            <person name="Donnadieu C."/>
            <person name="Faraut T."/>
            <person name="Fievet G."/>
            <person name="Helmstetter N."/>
            <person name="King M."/>
            <person name="Knapp S.J."/>
            <person name="Lai Z."/>
            <person name="Le Paslier M.C."/>
            <person name="Lippi Y."/>
            <person name="Lorenzon L."/>
            <person name="Mandel J.R."/>
            <person name="Marage G."/>
            <person name="Marchand G."/>
            <person name="Marquand E."/>
            <person name="Bret-Mestries E."/>
            <person name="Morien E."/>
            <person name="Nambeesan S."/>
            <person name="Nguyen T."/>
            <person name="Pegot-Espagnet P."/>
            <person name="Pouilly N."/>
            <person name="Raftis F."/>
            <person name="Sallet E."/>
            <person name="Schiex T."/>
            <person name="Thomas J."/>
            <person name="Vandecasteele C."/>
            <person name="Vares D."/>
            <person name="Vear F."/>
            <person name="Vautrin S."/>
            <person name="Crespi M."/>
            <person name="Mangin B."/>
            <person name="Burke J.M."/>
            <person name="Salse J."/>
            <person name="Munos S."/>
            <person name="Vincourt P."/>
            <person name="Rieseberg L.H."/>
            <person name="Langlade N.B."/>
        </authorList>
    </citation>
    <scope>NUCLEOTIDE SEQUENCE</scope>
    <source>
        <tissue evidence="2">Leaves</tissue>
    </source>
</reference>
<protein>
    <submittedName>
        <fullName evidence="2">RNA-directed DNA polymerase</fullName>
        <ecNumber evidence="2">2.7.7.49</ecNumber>
    </submittedName>
</protein>
<dbReference type="InterPro" id="IPR005135">
    <property type="entry name" value="Endo/exonuclease/phosphatase"/>
</dbReference>
<evidence type="ECO:0000313" key="2">
    <source>
        <dbReference type="EMBL" id="KAF5796450.1"/>
    </source>
</evidence>
<dbReference type="PANTHER" id="PTHR33116:SF78">
    <property type="entry name" value="OS12G0587133 PROTEIN"/>
    <property type="match status" value="1"/>
</dbReference>
<dbReference type="PANTHER" id="PTHR33116">
    <property type="entry name" value="REVERSE TRANSCRIPTASE ZINC-BINDING DOMAIN-CONTAINING PROTEIN-RELATED-RELATED"/>
    <property type="match status" value="1"/>
</dbReference>
<dbReference type="GO" id="GO:0003964">
    <property type="term" value="F:RNA-directed DNA polymerase activity"/>
    <property type="evidence" value="ECO:0007669"/>
    <property type="project" value="UniProtKB-KW"/>
</dbReference>
<dbReference type="SUPFAM" id="SSF56672">
    <property type="entry name" value="DNA/RNA polymerases"/>
    <property type="match status" value="1"/>
</dbReference>
<evidence type="ECO:0000313" key="3">
    <source>
        <dbReference type="Proteomes" id="UP000215914"/>
    </source>
</evidence>
<keyword evidence="3" id="KW-1185">Reference proteome</keyword>